<keyword evidence="9" id="KW-0645">Protease</keyword>
<dbReference type="PROSITE" id="PS51903">
    <property type="entry name" value="CLP_R"/>
    <property type="match status" value="1"/>
</dbReference>
<dbReference type="InterPro" id="IPR028299">
    <property type="entry name" value="ClpA/B_CS2"/>
</dbReference>
<dbReference type="SUPFAM" id="SSF81923">
    <property type="entry name" value="Double Clp-N motif"/>
    <property type="match status" value="1"/>
</dbReference>
<dbReference type="GO" id="GO:0005737">
    <property type="term" value="C:cytoplasm"/>
    <property type="evidence" value="ECO:0007669"/>
    <property type="project" value="TreeGrafter"/>
</dbReference>
<evidence type="ECO:0000256" key="3">
    <source>
        <dbReference type="ARBA" id="ARBA00022840"/>
    </source>
</evidence>
<protein>
    <submittedName>
        <fullName evidence="9">ATP-dependent Clp protease ATP-binding subunit ClpA</fullName>
    </submittedName>
</protein>
<evidence type="ECO:0000256" key="2">
    <source>
        <dbReference type="ARBA" id="ARBA00022741"/>
    </source>
</evidence>
<dbReference type="InterPro" id="IPR003959">
    <property type="entry name" value="ATPase_AAA_core"/>
</dbReference>
<dbReference type="AlphaFoldDB" id="A0A521FZR6"/>
<keyword evidence="2 6" id="KW-0547">Nucleotide-binding</keyword>
<evidence type="ECO:0000313" key="10">
    <source>
        <dbReference type="Proteomes" id="UP000316238"/>
    </source>
</evidence>
<evidence type="ECO:0000256" key="4">
    <source>
        <dbReference type="ARBA" id="ARBA00023186"/>
    </source>
</evidence>
<dbReference type="GO" id="GO:0006508">
    <property type="term" value="P:proteolysis"/>
    <property type="evidence" value="ECO:0007669"/>
    <property type="project" value="UniProtKB-KW"/>
</dbReference>
<feature type="compositionally biased region" description="Basic and acidic residues" evidence="7">
    <location>
        <begin position="163"/>
        <end position="173"/>
    </location>
</feature>
<comment type="similarity">
    <text evidence="6">Belongs to the ClpA/ClpB family.</text>
</comment>
<dbReference type="Gene3D" id="3.40.50.300">
    <property type="entry name" value="P-loop containing nucleotide triphosphate hydrolases"/>
    <property type="match status" value="2"/>
</dbReference>
<dbReference type="Pfam" id="PF00004">
    <property type="entry name" value="AAA"/>
    <property type="match status" value="1"/>
</dbReference>
<gene>
    <name evidence="9" type="ORF">CDV28_13319</name>
</gene>
<dbReference type="Proteomes" id="UP000316238">
    <property type="component" value="Unassembled WGS sequence"/>
</dbReference>
<reference evidence="9" key="1">
    <citation type="submission" date="2017-07" db="EMBL/GenBank/DDBJ databases">
        <title>The cable genome - Insights into the physiology and evolution of filamentous bacteria capable of sulfide oxidation via long distance electron transfer.</title>
        <authorList>
            <person name="Thorup C."/>
            <person name="Bjerg J.T."/>
            <person name="Schreiber L."/>
            <person name="Nielsen L.P."/>
            <person name="Kjeldsen K.U."/>
            <person name="Boesen T."/>
            <person name="Boggild A."/>
            <person name="Meysman F."/>
            <person name="Geelhoed J."/>
            <person name="Schramm A."/>
        </authorList>
    </citation>
    <scope>NUCLEOTIDE SEQUENCE [LARGE SCALE GENOMIC DNA]</scope>
    <source>
        <strain evidence="9">GS</strain>
    </source>
</reference>
<dbReference type="CDD" id="cd19499">
    <property type="entry name" value="RecA-like_ClpB_Hsp104-like"/>
    <property type="match status" value="1"/>
</dbReference>
<dbReference type="InterPro" id="IPR003593">
    <property type="entry name" value="AAA+_ATPase"/>
</dbReference>
<organism evidence="9 10">
    <name type="scientific">Candidatus Electronema aureum</name>
    <dbReference type="NCBI Taxonomy" id="2005002"/>
    <lineage>
        <taxon>Bacteria</taxon>
        <taxon>Pseudomonadati</taxon>
        <taxon>Thermodesulfobacteriota</taxon>
        <taxon>Desulfobulbia</taxon>
        <taxon>Desulfobulbales</taxon>
        <taxon>Desulfobulbaceae</taxon>
        <taxon>Candidatus Electronema</taxon>
    </lineage>
</organism>
<name>A0A521FZR6_9BACT</name>
<dbReference type="PANTHER" id="PTHR11638:SF111">
    <property type="entry name" value="ATP-DEPENDENT CLP PROTEASE ATP-BINDING SUBUNIT CLPA"/>
    <property type="match status" value="1"/>
</dbReference>
<dbReference type="PROSITE" id="PS00870">
    <property type="entry name" value="CLPAB_1"/>
    <property type="match status" value="1"/>
</dbReference>
<feature type="region of interest" description="Disordered" evidence="7">
    <location>
        <begin position="141"/>
        <end position="176"/>
    </location>
</feature>
<proteinExistence type="inferred from homology"/>
<dbReference type="InterPro" id="IPR050130">
    <property type="entry name" value="ClpA_ClpB"/>
</dbReference>
<dbReference type="Pfam" id="PF02861">
    <property type="entry name" value="Clp_N"/>
    <property type="match status" value="1"/>
</dbReference>
<dbReference type="GO" id="GO:0043335">
    <property type="term" value="P:protein unfolding"/>
    <property type="evidence" value="ECO:0007669"/>
    <property type="project" value="InterPro"/>
</dbReference>
<dbReference type="InterPro" id="IPR004176">
    <property type="entry name" value="Clp_R_N"/>
</dbReference>
<evidence type="ECO:0000313" key="9">
    <source>
        <dbReference type="EMBL" id="TAA74268.1"/>
    </source>
</evidence>
<dbReference type="InterPro" id="IPR041546">
    <property type="entry name" value="ClpA/ClpB_AAA_lid"/>
</dbReference>
<keyword evidence="4 6" id="KW-0143">Chaperone</keyword>
<dbReference type="GO" id="GO:0005524">
    <property type="term" value="F:ATP binding"/>
    <property type="evidence" value="ECO:0007669"/>
    <property type="project" value="UniProtKB-KW"/>
</dbReference>
<dbReference type="GO" id="GO:0016887">
    <property type="term" value="F:ATP hydrolysis activity"/>
    <property type="evidence" value="ECO:0007669"/>
    <property type="project" value="InterPro"/>
</dbReference>
<dbReference type="SMART" id="SM01086">
    <property type="entry name" value="ClpB_D2-small"/>
    <property type="match status" value="1"/>
</dbReference>
<evidence type="ECO:0000256" key="5">
    <source>
        <dbReference type="PROSITE-ProRule" id="PRU01251"/>
    </source>
</evidence>
<dbReference type="GO" id="GO:0008233">
    <property type="term" value="F:peptidase activity"/>
    <property type="evidence" value="ECO:0007669"/>
    <property type="project" value="UniProtKB-KW"/>
</dbReference>
<keyword evidence="10" id="KW-1185">Reference proteome</keyword>
<dbReference type="Pfam" id="PF07724">
    <property type="entry name" value="AAA_2"/>
    <property type="match status" value="1"/>
</dbReference>
<dbReference type="Pfam" id="PF17871">
    <property type="entry name" value="AAA_lid_9"/>
    <property type="match status" value="1"/>
</dbReference>
<dbReference type="FunFam" id="1.10.8.60:FF:000011">
    <property type="entry name" value="ATP-dependent Clp protease ATP-binding subunit"/>
    <property type="match status" value="1"/>
</dbReference>
<dbReference type="GO" id="GO:0034605">
    <property type="term" value="P:cellular response to heat"/>
    <property type="evidence" value="ECO:0007669"/>
    <property type="project" value="TreeGrafter"/>
</dbReference>
<dbReference type="PRINTS" id="PR00300">
    <property type="entry name" value="CLPPROTEASEA"/>
</dbReference>
<dbReference type="EMBL" id="NQJD01000033">
    <property type="protein sequence ID" value="TAA74268.1"/>
    <property type="molecule type" value="Genomic_DNA"/>
</dbReference>
<accession>A0A521FZR6</accession>
<evidence type="ECO:0000256" key="6">
    <source>
        <dbReference type="RuleBase" id="RU004432"/>
    </source>
</evidence>
<keyword evidence="9" id="KW-0378">Hydrolase</keyword>
<dbReference type="Pfam" id="PF10431">
    <property type="entry name" value="ClpB_D2-small"/>
    <property type="match status" value="1"/>
</dbReference>
<sequence length="765" mass="84542">MLSRKLELALIKAIKEAKLKRHEYVTVEHMLWGLLHDETASHIIEKCGGSNESLKERLEEFLAGGIPLLQTGKVEPSQTVAFNRVLQRAVNHVQSAGKREVDTGDVLVSIFAEPDSHAVYFLGSEGVGRLEVMEYLSHHMAESSAPKNGPLPMARQAEQSDSPAKEQKKKAEGEDPLEQFTVNFAELAAKGKIDPLIGRSRELERMMQVLCRRRKNNPLLVGEPGVGKTAIAEGLALCIHEDSLTRQSATPDPAKLVPALLQDTTIYMLDMGALVAGTKYRGDFEKRLKSVVNTIEKMDKAILFIDEMHTIVGAGATSGGSMDASNLLKPALQAGTLRCIGSTTYEEYKNYIEKDRALSRRFQKVDIEEPSVEDTCAILRGLQSRYEQHHQLKYADDAIQAAAELANRYINDRFLPDKAIDVMDEVGASMRLAGKIGTTVTMGDVEAIVAKMARVPVVSKVNNKTEGLRHLEKDLKSVIFGQDEAVIEVVRAVKRARAGLGNPNAPTGSFLFAGPTGVGKTEVARQLAQSLSVNFERFDMSEYMEKHAVSRLIGAPPGYIGFEQGGLLTDAIRKHPHTVLLLDEIEKAHPDVFSILLQVMDHSTLTDNSGRRADFRNVILIMTTNAGAREMTERTIGFTGDSKGKEQKALKNLFSPEFRNRLDSIITFHPLEMTAVERIVGKMILELQSQLADKNVTITLTPTARKKLAEQGYDPAFGARPMRRLIMKEIGDVLTEEILFGKLSKGGKARIGCRHGKMTFEYFDQ</sequence>
<dbReference type="SUPFAM" id="SSF52540">
    <property type="entry name" value="P-loop containing nucleoside triphosphate hydrolases"/>
    <property type="match status" value="2"/>
</dbReference>
<dbReference type="CDD" id="cd00009">
    <property type="entry name" value="AAA"/>
    <property type="match status" value="1"/>
</dbReference>
<evidence type="ECO:0000259" key="8">
    <source>
        <dbReference type="PROSITE" id="PS51903"/>
    </source>
</evidence>
<comment type="caution">
    <text evidence="9">The sequence shown here is derived from an EMBL/GenBank/DDBJ whole genome shotgun (WGS) entry which is preliminary data.</text>
</comment>
<dbReference type="FunFam" id="3.40.50.300:FF:000025">
    <property type="entry name" value="ATP-dependent Clp protease subunit"/>
    <property type="match status" value="1"/>
</dbReference>
<evidence type="ECO:0000256" key="7">
    <source>
        <dbReference type="SAM" id="MobiDB-lite"/>
    </source>
</evidence>
<dbReference type="InterPro" id="IPR036628">
    <property type="entry name" value="Clp_N_dom_sf"/>
</dbReference>
<dbReference type="InterPro" id="IPR019489">
    <property type="entry name" value="Clp_ATPase_C"/>
</dbReference>
<feature type="domain" description="Clp R" evidence="8">
    <location>
        <begin position="1"/>
        <end position="143"/>
    </location>
</feature>
<keyword evidence="1 5" id="KW-0677">Repeat</keyword>
<dbReference type="SMART" id="SM00382">
    <property type="entry name" value="AAA"/>
    <property type="match status" value="2"/>
</dbReference>
<evidence type="ECO:0000256" key="1">
    <source>
        <dbReference type="ARBA" id="ARBA00022737"/>
    </source>
</evidence>
<dbReference type="InterPro" id="IPR013461">
    <property type="entry name" value="ClpA"/>
</dbReference>
<dbReference type="Gene3D" id="1.10.8.60">
    <property type="match status" value="2"/>
</dbReference>
<dbReference type="NCBIfam" id="TIGR02639">
    <property type="entry name" value="ClpA"/>
    <property type="match status" value="1"/>
</dbReference>
<keyword evidence="3 6" id="KW-0067">ATP-binding</keyword>
<dbReference type="PANTHER" id="PTHR11638">
    <property type="entry name" value="ATP-DEPENDENT CLP PROTEASE"/>
    <property type="match status" value="1"/>
</dbReference>
<dbReference type="PROSITE" id="PS00871">
    <property type="entry name" value="CLPAB_2"/>
    <property type="match status" value="1"/>
</dbReference>
<dbReference type="InterPro" id="IPR027417">
    <property type="entry name" value="P-loop_NTPase"/>
</dbReference>
<dbReference type="Gene3D" id="1.10.1780.10">
    <property type="entry name" value="Clp, N-terminal domain"/>
    <property type="match status" value="1"/>
</dbReference>
<dbReference type="InterPro" id="IPR001270">
    <property type="entry name" value="ClpA/B"/>
</dbReference>
<dbReference type="InterPro" id="IPR018368">
    <property type="entry name" value="ClpA/B_CS1"/>
</dbReference>